<dbReference type="PANTHER" id="PTHR47966">
    <property type="entry name" value="BETA-SITE APP-CLEAVING ENZYME, ISOFORM A-RELATED"/>
    <property type="match status" value="1"/>
</dbReference>
<name>A0AAD5SLB9_9FUNG</name>
<protein>
    <recommendedName>
        <fullName evidence="5">Peptidase A1 domain-containing protein</fullName>
    </recommendedName>
</protein>
<dbReference type="InterPro" id="IPR021109">
    <property type="entry name" value="Peptidase_aspartic_dom_sf"/>
</dbReference>
<feature type="chain" id="PRO_5041953765" description="Peptidase A1 domain-containing protein" evidence="4">
    <location>
        <begin position="20"/>
        <end position="297"/>
    </location>
</feature>
<sequence>QQQGLLGLAFSALSSLSNTVGYYAGYECNWFDALKLTNPVFGFYLSNYNDGDDGEVTFGGYDATKYSGEPVWFPLVNTTTDIHGIPSPGWWTFSTKGWSWSVSSVNGSIGGSLFEENPRAIADTGTSYLILPQDVLNSILTILGATFDNDPEVQAIVLPCNNTLPPIVLSFNGTDFSIPTEFYTIFAGTTTAGQNICVPGLGAASESIPLIFGDTFLRAYYSFYDKKNLRVGFAQAVHPTSVATTATGTVTGVSSATKSSPYIAPTGSVTGILVSSATKSSTAAVFILYLVFSVLLN</sequence>
<organism evidence="6 7">
    <name type="scientific">Physocladia obscura</name>
    <dbReference type="NCBI Taxonomy" id="109957"/>
    <lineage>
        <taxon>Eukaryota</taxon>
        <taxon>Fungi</taxon>
        <taxon>Fungi incertae sedis</taxon>
        <taxon>Chytridiomycota</taxon>
        <taxon>Chytridiomycota incertae sedis</taxon>
        <taxon>Chytridiomycetes</taxon>
        <taxon>Chytridiales</taxon>
        <taxon>Chytriomycetaceae</taxon>
        <taxon>Physocladia</taxon>
    </lineage>
</organism>
<comment type="similarity">
    <text evidence="1 3">Belongs to the peptidase A1 family.</text>
</comment>
<comment type="caution">
    <text evidence="6">The sequence shown here is derived from an EMBL/GenBank/DDBJ whole genome shotgun (WGS) entry which is preliminary data.</text>
</comment>
<evidence type="ECO:0000256" key="4">
    <source>
        <dbReference type="SAM" id="SignalP"/>
    </source>
</evidence>
<dbReference type="PANTHER" id="PTHR47966:SF51">
    <property type="entry name" value="BETA-SITE APP-CLEAVING ENZYME, ISOFORM A-RELATED"/>
    <property type="match status" value="1"/>
</dbReference>
<dbReference type="EMBL" id="JADGJH010006071">
    <property type="protein sequence ID" value="KAJ3078268.1"/>
    <property type="molecule type" value="Genomic_DNA"/>
</dbReference>
<dbReference type="Gene3D" id="2.40.70.10">
    <property type="entry name" value="Acid Proteases"/>
    <property type="match status" value="1"/>
</dbReference>
<dbReference type="AlphaFoldDB" id="A0AAD5SLB9"/>
<keyword evidence="7" id="KW-1185">Reference proteome</keyword>
<dbReference type="GO" id="GO:0006508">
    <property type="term" value="P:proteolysis"/>
    <property type="evidence" value="ECO:0007669"/>
    <property type="project" value="UniProtKB-KW"/>
</dbReference>
<dbReference type="PRINTS" id="PR00792">
    <property type="entry name" value="PEPSIN"/>
</dbReference>
<evidence type="ECO:0000256" key="2">
    <source>
        <dbReference type="ARBA" id="ARBA00022750"/>
    </source>
</evidence>
<keyword evidence="3" id="KW-0645">Protease</keyword>
<evidence type="ECO:0000313" key="7">
    <source>
        <dbReference type="Proteomes" id="UP001211907"/>
    </source>
</evidence>
<dbReference type="Proteomes" id="UP001211907">
    <property type="component" value="Unassembled WGS sequence"/>
</dbReference>
<dbReference type="PROSITE" id="PS00141">
    <property type="entry name" value="ASP_PROTEASE"/>
    <property type="match status" value="1"/>
</dbReference>
<dbReference type="PROSITE" id="PS51767">
    <property type="entry name" value="PEPTIDASE_A1"/>
    <property type="match status" value="1"/>
</dbReference>
<evidence type="ECO:0000256" key="3">
    <source>
        <dbReference type="RuleBase" id="RU000454"/>
    </source>
</evidence>
<dbReference type="InterPro" id="IPR033121">
    <property type="entry name" value="PEPTIDASE_A1"/>
</dbReference>
<keyword evidence="2 3" id="KW-0064">Aspartyl protease</keyword>
<evidence type="ECO:0000259" key="5">
    <source>
        <dbReference type="PROSITE" id="PS51767"/>
    </source>
</evidence>
<dbReference type="GO" id="GO:0004190">
    <property type="term" value="F:aspartic-type endopeptidase activity"/>
    <property type="evidence" value="ECO:0007669"/>
    <property type="project" value="UniProtKB-KW"/>
</dbReference>
<feature type="non-terminal residue" evidence="6">
    <location>
        <position position="1"/>
    </location>
</feature>
<gene>
    <name evidence="6" type="ORF">HK100_010778</name>
</gene>
<dbReference type="Pfam" id="PF00026">
    <property type="entry name" value="Asp"/>
    <property type="match status" value="1"/>
</dbReference>
<feature type="domain" description="Peptidase A1" evidence="5">
    <location>
        <begin position="1"/>
        <end position="234"/>
    </location>
</feature>
<dbReference type="SUPFAM" id="SSF50630">
    <property type="entry name" value="Acid proteases"/>
    <property type="match status" value="1"/>
</dbReference>
<keyword evidence="3" id="KW-0378">Hydrolase</keyword>
<dbReference type="InterPro" id="IPR001969">
    <property type="entry name" value="Aspartic_peptidase_AS"/>
</dbReference>
<proteinExistence type="inferred from homology"/>
<reference evidence="6" key="1">
    <citation type="submission" date="2020-05" db="EMBL/GenBank/DDBJ databases">
        <title>Phylogenomic resolution of chytrid fungi.</title>
        <authorList>
            <person name="Stajich J.E."/>
            <person name="Amses K."/>
            <person name="Simmons R."/>
            <person name="Seto K."/>
            <person name="Myers J."/>
            <person name="Bonds A."/>
            <person name="Quandt C.A."/>
            <person name="Barry K."/>
            <person name="Liu P."/>
            <person name="Grigoriev I."/>
            <person name="Longcore J.E."/>
            <person name="James T.Y."/>
        </authorList>
    </citation>
    <scope>NUCLEOTIDE SEQUENCE</scope>
    <source>
        <strain evidence="6">JEL0513</strain>
    </source>
</reference>
<evidence type="ECO:0000256" key="1">
    <source>
        <dbReference type="ARBA" id="ARBA00007447"/>
    </source>
</evidence>
<dbReference type="InterPro" id="IPR001461">
    <property type="entry name" value="Aspartic_peptidase_A1"/>
</dbReference>
<keyword evidence="4" id="KW-0732">Signal</keyword>
<feature type="signal peptide" evidence="4">
    <location>
        <begin position="1"/>
        <end position="19"/>
    </location>
</feature>
<evidence type="ECO:0000313" key="6">
    <source>
        <dbReference type="EMBL" id="KAJ3078268.1"/>
    </source>
</evidence>
<accession>A0AAD5SLB9</accession>